<dbReference type="InterPro" id="IPR015655">
    <property type="entry name" value="PP2C"/>
</dbReference>
<gene>
    <name evidence="4" type="ORF">MBAV_005059</name>
</gene>
<evidence type="ECO:0000259" key="1">
    <source>
        <dbReference type="PROSITE" id="PS50006"/>
    </source>
</evidence>
<dbReference type="PROSITE" id="PS51746">
    <property type="entry name" value="PPM_2"/>
    <property type="match status" value="1"/>
</dbReference>
<dbReference type="SUPFAM" id="SSF81606">
    <property type="entry name" value="PP2C-like"/>
    <property type="match status" value="1"/>
</dbReference>
<dbReference type="GO" id="GO:0004722">
    <property type="term" value="F:protein serine/threonine phosphatase activity"/>
    <property type="evidence" value="ECO:0007669"/>
    <property type="project" value="InterPro"/>
</dbReference>
<dbReference type="Gene3D" id="2.60.200.20">
    <property type="match status" value="1"/>
</dbReference>
<feature type="domain" description="Guanylate cyclase" evidence="2">
    <location>
        <begin position="409"/>
        <end position="499"/>
    </location>
</feature>
<comment type="caution">
    <text evidence="4">The sequence shown here is derived from an EMBL/GenBank/DDBJ whole genome shotgun (WGS) entry which is preliminary data.</text>
</comment>
<dbReference type="GO" id="GO:0009190">
    <property type="term" value="P:cyclic nucleotide biosynthetic process"/>
    <property type="evidence" value="ECO:0007669"/>
    <property type="project" value="InterPro"/>
</dbReference>
<keyword evidence="5" id="KW-1185">Reference proteome</keyword>
<dbReference type="AlphaFoldDB" id="A0A0F3GLA3"/>
<feature type="domain" description="PPM-type phosphatase" evidence="3">
    <location>
        <begin position="6"/>
        <end position="246"/>
    </location>
</feature>
<proteinExistence type="predicted"/>
<dbReference type="SMART" id="SM00332">
    <property type="entry name" value="PP2Cc"/>
    <property type="match status" value="1"/>
</dbReference>
<dbReference type="PROSITE" id="PS50125">
    <property type="entry name" value="GUANYLATE_CYCLASE_2"/>
    <property type="match status" value="1"/>
</dbReference>
<evidence type="ECO:0000313" key="5">
    <source>
        <dbReference type="Proteomes" id="UP000033423"/>
    </source>
</evidence>
<dbReference type="EMBL" id="LACI01002186">
    <property type="protein sequence ID" value="KJU82749.1"/>
    <property type="molecule type" value="Genomic_DNA"/>
</dbReference>
<dbReference type="GO" id="GO:0004016">
    <property type="term" value="F:adenylate cyclase activity"/>
    <property type="evidence" value="ECO:0007669"/>
    <property type="project" value="UniProtKB-ARBA"/>
</dbReference>
<accession>A0A0F3GLA3</accession>
<dbReference type="InterPro" id="IPR029787">
    <property type="entry name" value="Nucleotide_cyclase"/>
</dbReference>
<dbReference type="InterPro" id="IPR000253">
    <property type="entry name" value="FHA_dom"/>
</dbReference>
<dbReference type="Pfam" id="PF13672">
    <property type="entry name" value="PP2C_2"/>
    <property type="match status" value="1"/>
</dbReference>
<evidence type="ECO:0000313" key="4">
    <source>
        <dbReference type="EMBL" id="KJU82749.1"/>
    </source>
</evidence>
<dbReference type="Proteomes" id="UP000033423">
    <property type="component" value="Unassembled WGS sequence"/>
</dbReference>
<dbReference type="PATRIC" id="fig|29290.4.peg.6703"/>
<dbReference type="InterPro" id="IPR036457">
    <property type="entry name" value="PPM-type-like_dom_sf"/>
</dbReference>
<dbReference type="PROSITE" id="PS50006">
    <property type="entry name" value="FHA_DOMAIN"/>
    <property type="match status" value="1"/>
</dbReference>
<dbReference type="Pfam" id="PF00498">
    <property type="entry name" value="FHA"/>
    <property type="match status" value="1"/>
</dbReference>
<name>A0A0F3GLA3_9BACT</name>
<dbReference type="PANTHER" id="PTHR13832:SF827">
    <property type="entry name" value="PROTEIN PHOSPHATASE 1L"/>
    <property type="match status" value="1"/>
</dbReference>
<dbReference type="SUPFAM" id="SSF49879">
    <property type="entry name" value="SMAD/FHA domain"/>
    <property type="match status" value="1"/>
</dbReference>
<dbReference type="PANTHER" id="PTHR13832">
    <property type="entry name" value="PROTEIN PHOSPHATASE 2C"/>
    <property type="match status" value="1"/>
</dbReference>
<dbReference type="SMART" id="SM00331">
    <property type="entry name" value="PP2C_SIG"/>
    <property type="match status" value="1"/>
</dbReference>
<evidence type="ECO:0000259" key="2">
    <source>
        <dbReference type="PROSITE" id="PS50125"/>
    </source>
</evidence>
<evidence type="ECO:0000259" key="3">
    <source>
        <dbReference type="PROSITE" id="PS51746"/>
    </source>
</evidence>
<dbReference type="Gene3D" id="3.30.70.1230">
    <property type="entry name" value="Nucleotide cyclase"/>
    <property type="match status" value="1"/>
</dbReference>
<dbReference type="SUPFAM" id="SSF55073">
    <property type="entry name" value="Nucleotide cyclase"/>
    <property type="match status" value="1"/>
</dbReference>
<dbReference type="CDD" id="cd00060">
    <property type="entry name" value="FHA"/>
    <property type="match status" value="1"/>
</dbReference>
<organism evidence="4 5">
    <name type="scientific">Candidatus Magnetobacterium bavaricum</name>
    <dbReference type="NCBI Taxonomy" id="29290"/>
    <lineage>
        <taxon>Bacteria</taxon>
        <taxon>Pseudomonadati</taxon>
        <taxon>Nitrospirota</taxon>
        <taxon>Thermodesulfovibrionia</taxon>
        <taxon>Thermodesulfovibrionales</taxon>
        <taxon>Candidatus Magnetobacteriaceae</taxon>
        <taxon>Candidatus Magnetobacterium</taxon>
    </lineage>
</organism>
<sequence length="581" mass="63657">MTYTISYAGLTDKGRIRKRNEDNWSVDPEKGVYIVSDGMGGHAAGDLASKLVVEMLPLLLNKRMKDITTLNSPKATEQLNVALTELNEQVRSISKSKPGLSGMGATVVLLLVREMTALLAHMGDSRAYLLRNGKFKQLTMDHSVIQVLINSGEIKPEEASNHPARGKITRCIGMTGEALPETMLLDLKPRDRILLCSDGLTGMLTDKMIMDIISEYRDSKAACQALIDSANNAGGMDNITVVMVDCQGDQTDTDDIIAISETEELGSGTGNIMDMSVPVGFVINLDKQPSDFFLPVSYPSFSIGRGTSNNLALKNDRTVSRSHCVISVDGESLKIKDLGSRNGTYVNGRRIKGIVDLPIPSWLSMGRTRIGVIPAGADFKQEALIDEAYTTEGSILIPPSEFFEERTEALLVVDIVGSTRLVKGGETQLVKVVSALGQMLDRSLQNEKHPFLKCTGDGFFATFGAAEDALKSGTKLSAGLAKYIKFPVQICVAMHWGSVRLTQEGERTGRNAHAVFSLEDLRHKEKNVTALLTTNNKREIILMTEAFWNMLEQQTRARAVAIGKFNLKGLDKEEKIFHWPM</sequence>
<dbReference type="InterPro" id="IPR001054">
    <property type="entry name" value="A/G_cyclase"/>
</dbReference>
<dbReference type="GO" id="GO:0035556">
    <property type="term" value="P:intracellular signal transduction"/>
    <property type="evidence" value="ECO:0007669"/>
    <property type="project" value="InterPro"/>
</dbReference>
<dbReference type="CDD" id="cd00143">
    <property type="entry name" value="PP2Cc"/>
    <property type="match status" value="1"/>
</dbReference>
<protein>
    <submittedName>
        <fullName evidence="4">Serine/threonine protein phosphatase</fullName>
    </submittedName>
</protein>
<dbReference type="InterPro" id="IPR008984">
    <property type="entry name" value="SMAD_FHA_dom_sf"/>
</dbReference>
<dbReference type="NCBIfam" id="NF033484">
    <property type="entry name" value="Stp1_PP2C_phos"/>
    <property type="match status" value="1"/>
</dbReference>
<dbReference type="Gene3D" id="3.60.40.10">
    <property type="entry name" value="PPM-type phosphatase domain"/>
    <property type="match status" value="1"/>
</dbReference>
<dbReference type="InterPro" id="IPR001932">
    <property type="entry name" value="PPM-type_phosphatase-like_dom"/>
</dbReference>
<feature type="domain" description="FHA" evidence="1">
    <location>
        <begin position="301"/>
        <end position="351"/>
    </location>
</feature>
<dbReference type="SMART" id="SM00240">
    <property type="entry name" value="FHA"/>
    <property type="match status" value="1"/>
</dbReference>
<reference evidence="4 5" key="1">
    <citation type="submission" date="2015-02" db="EMBL/GenBank/DDBJ databases">
        <title>Single-cell genomics of uncultivated deep-branching MTB reveals a conserved set of magnetosome genes.</title>
        <authorList>
            <person name="Kolinko S."/>
            <person name="Richter M."/>
            <person name="Glockner F.O."/>
            <person name="Brachmann A."/>
            <person name="Schuler D."/>
        </authorList>
    </citation>
    <scope>NUCLEOTIDE SEQUENCE [LARGE SCALE GENOMIC DNA]</scope>
    <source>
        <strain evidence="4">TM-1</strain>
    </source>
</reference>